<feature type="transmembrane region" description="Helical" evidence="5">
    <location>
        <begin position="158"/>
        <end position="175"/>
    </location>
</feature>
<dbReference type="Gene3D" id="3.30.565.10">
    <property type="entry name" value="Histidine kinase-like ATPase, C-terminal domain"/>
    <property type="match status" value="1"/>
</dbReference>
<dbReference type="EMBL" id="VFPO01000001">
    <property type="protein sequence ID" value="TQM68122.1"/>
    <property type="molecule type" value="Genomic_DNA"/>
</dbReference>
<feature type="transmembrane region" description="Helical" evidence="5">
    <location>
        <begin position="83"/>
        <end position="100"/>
    </location>
</feature>
<feature type="transmembrane region" description="Helical" evidence="5">
    <location>
        <begin position="130"/>
        <end position="152"/>
    </location>
</feature>
<gene>
    <name evidence="7" type="ORF">FHX41_1756</name>
</gene>
<dbReference type="Pfam" id="PF07730">
    <property type="entry name" value="HisKA_3"/>
    <property type="match status" value="1"/>
</dbReference>
<comment type="caution">
    <text evidence="7">The sequence shown here is derived from an EMBL/GenBank/DDBJ whole genome shotgun (WGS) entry which is preliminary data.</text>
</comment>
<dbReference type="InterPro" id="IPR050482">
    <property type="entry name" value="Sensor_HK_TwoCompSys"/>
</dbReference>
<evidence type="ECO:0000313" key="8">
    <source>
        <dbReference type="Proteomes" id="UP000316706"/>
    </source>
</evidence>
<evidence type="ECO:0000259" key="6">
    <source>
        <dbReference type="Pfam" id="PF07730"/>
    </source>
</evidence>
<evidence type="ECO:0000256" key="3">
    <source>
        <dbReference type="ARBA" id="ARBA00023012"/>
    </source>
</evidence>
<keyword evidence="3" id="KW-0902">Two-component regulatory system</keyword>
<feature type="domain" description="Signal transduction histidine kinase subgroup 3 dimerisation and phosphoacceptor" evidence="6">
    <location>
        <begin position="193"/>
        <end position="259"/>
    </location>
</feature>
<dbReference type="Proteomes" id="UP000316706">
    <property type="component" value="Unassembled WGS sequence"/>
</dbReference>
<organism evidence="7 8">
    <name type="scientific">Actinomadura hallensis</name>
    <dbReference type="NCBI Taxonomy" id="337895"/>
    <lineage>
        <taxon>Bacteria</taxon>
        <taxon>Bacillati</taxon>
        <taxon>Actinomycetota</taxon>
        <taxon>Actinomycetes</taxon>
        <taxon>Streptosporangiales</taxon>
        <taxon>Thermomonosporaceae</taxon>
        <taxon>Actinomadura</taxon>
    </lineage>
</organism>
<sequence>MTAAYAGRVQPAIPRPTVIAAILVGMTGLTLSGLLLPALWYEVFHRQDAGRLILAFAGVGATLALYCRLLWLNLMRRTAPGHRFGLAALAAICWAMPPLLGTGQGWGNALLVPAGLIAVVLPVREAVAATAAATVLTPVYGAVLGLPALTLLYEVTGIPLAAFSGYVTVWLFHVVQELREARAELARSAVGEERLRFARDLHDVLGHSLQAVALRAEVAERFLERDDGRVRKELTEIQTMARDAVRDVREVVRGYRATSLRTELDGMSAVLRAAGIRCERPEMPQSLPAHVHEPLGRVAREAATNVLRHSSATWCEITVRADGGRVHVEIVNDGAGRRVPGDAGSGLAGLAERIGAAGGEFSAGPAGDGTFRVAASVPAEPAAAEPVTAEPVTAEGVTGPAEGAS</sequence>
<dbReference type="GO" id="GO:0016020">
    <property type="term" value="C:membrane"/>
    <property type="evidence" value="ECO:0007669"/>
    <property type="project" value="InterPro"/>
</dbReference>
<evidence type="ECO:0000256" key="1">
    <source>
        <dbReference type="ARBA" id="ARBA00022679"/>
    </source>
</evidence>
<dbReference type="GO" id="GO:0000155">
    <property type="term" value="F:phosphorelay sensor kinase activity"/>
    <property type="evidence" value="ECO:0007669"/>
    <property type="project" value="InterPro"/>
</dbReference>
<keyword evidence="8" id="KW-1185">Reference proteome</keyword>
<feature type="transmembrane region" description="Helical" evidence="5">
    <location>
        <begin position="52"/>
        <end position="71"/>
    </location>
</feature>
<dbReference type="PANTHER" id="PTHR24421">
    <property type="entry name" value="NITRATE/NITRITE SENSOR PROTEIN NARX-RELATED"/>
    <property type="match status" value="1"/>
</dbReference>
<dbReference type="AlphaFoldDB" id="A0A543IC37"/>
<keyword evidence="5" id="KW-0812">Transmembrane</keyword>
<dbReference type="Gene3D" id="1.20.5.1930">
    <property type="match status" value="1"/>
</dbReference>
<feature type="region of interest" description="Disordered" evidence="4">
    <location>
        <begin position="377"/>
        <end position="405"/>
    </location>
</feature>
<name>A0A543IC37_9ACTN</name>
<feature type="compositionally biased region" description="Low complexity" evidence="4">
    <location>
        <begin position="377"/>
        <end position="395"/>
    </location>
</feature>
<feature type="transmembrane region" description="Helical" evidence="5">
    <location>
        <begin position="18"/>
        <end position="40"/>
    </location>
</feature>
<evidence type="ECO:0000256" key="4">
    <source>
        <dbReference type="SAM" id="MobiDB-lite"/>
    </source>
</evidence>
<protein>
    <submittedName>
        <fullName evidence="7">Two-component system sensor histidine kinase DesK</fullName>
    </submittedName>
</protein>
<dbReference type="GO" id="GO:0046983">
    <property type="term" value="F:protein dimerization activity"/>
    <property type="evidence" value="ECO:0007669"/>
    <property type="project" value="InterPro"/>
</dbReference>
<evidence type="ECO:0000256" key="5">
    <source>
        <dbReference type="SAM" id="Phobius"/>
    </source>
</evidence>
<keyword evidence="1" id="KW-0808">Transferase</keyword>
<dbReference type="InterPro" id="IPR011712">
    <property type="entry name" value="Sig_transdc_His_kin_sub3_dim/P"/>
</dbReference>
<keyword evidence="5" id="KW-0472">Membrane</keyword>
<evidence type="ECO:0000313" key="7">
    <source>
        <dbReference type="EMBL" id="TQM68122.1"/>
    </source>
</evidence>
<proteinExistence type="predicted"/>
<dbReference type="PANTHER" id="PTHR24421:SF63">
    <property type="entry name" value="SENSOR HISTIDINE KINASE DESK"/>
    <property type="match status" value="1"/>
</dbReference>
<reference evidence="7 8" key="1">
    <citation type="submission" date="2019-06" db="EMBL/GenBank/DDBJ databases">
        <title>Sequencing the genomes of 1000 actinobacteria strains.</title>
        <authorList>
            <person name="Klenk H.-P."/>
        </authorList>
    </citation>
    <scope>NUCLEOTIDE SEQUENCE [LARGE SCALE GENOMIC DNA]</scope>
    <source>
        <strain evidence="7 8">DSM 45043</strain>
    </source>
</reference>
<dbReference type="InterPro" id="IPR036890">
    <property type="entry name" value="HATPase_C_sf"/>
</dbReference>
<accession>A0A543IC37</accession>
<keyword evidence="2 7" id="KW-0418">Kinase</keyword>
<dbReference type="CDD" id="cd16917">
    <property type="entry name" value="HATPase_UhpB-NarQ-NarX-like"/>
    <property type="match status" value="1"/>
</dbReference>
<keyword evidence="5" id="KW-1133">Transmembrane helix</keyword>
<evidence type="ECO:0000256" key="2">
    <source>
        <dbReference type="ARBA" id="ARBA00022777"/>
    </source>
</evidence>
<dbReference type="SUPFAM" id="SSF55874">
    <property type="entry name" value="ATPase domain of HSP90 chaperone/DNA topoisomerase II/histidine kinase"/>
    <property type="match status" value="1"/>
</dbReference>